<dbReference type="AlphaFoldDB" id="A0A926ILR0"/>
<comment type="caution">
    <text evidence="13">The sequence shown here is derived from an EMBL/GenBank/DDBJ whole genome shotgun (WGS) entry which is preliminary data.</text>
</comment>
<dbReference type="Proteomes" id="UP000647416">
    <property type="component" value="Unassembled WGS sequence"/>
</dbReference>
<dbReference type="Pfam" id="PF00072">
    <property type="entry name" value="Response_reg"/>
    <property type="match status" value="1"/>
</dbReference>
<dbReference type="PRINTS" id="PR00344">
    <property type="entry name" value="BCTRLSENSOR"/>
</dbReference>
<dbReference type="Gene3D" id="1.10.287.130">
    <property type="match status" value="1"/>
</dbReference>
<comment type="catalytic activity">
    <reaction evidence="1">
        <text>ATP + protein L-histidine = ADP + protein N-phospho-L-histidine.</text>
        <dbReference type="EC" id="2.7.13.3"/>
    </reaction>
</comment>
<feature type="domain" description="Histidine kinase" evidence="11">
    <location>
        <begin position="472"/>
        <end position="699"/>
    </location>
</feature>
<accession>A0A926ILR0</accession>
<keyword evidence="10" id="KW-0472">Membrane</keyword>
<proteinExistence type="predicted"/>
<dbReference type="Pfam" id="PF02518">
    <property type="entry name" value="HATPase_c"/>
    <property type="match status" value="1"/>
</dbReference>
<evidence type="ECO:0000259" key="12">
    <source>
        <dbReference type="PROSITE" id="PS50110"/>
    </source>
</evidence>
<evidence type="ECO:0000256" key="4">
    <source>
        <dbReference type="ARBA" id="ARBA00022553"/>
    </source>
</evidence>
<evidence type="ECO:0000256" key="3">
    <source>
        <dbReference type="ARBA" id="ARBA00018672"/>
    </source>
</evidence>
<keyword evidence="6" id="KW-0418">Kinase</keyword>
<evidence type="ECO:0000256" key="8">
    <source>
        <dbReference type="ARBA" id="ARBA00024867"/>
    </source>
</evidence>
<dbReference type="SUPFAM" id="SSF47384">
    <property type="entry name" value="Homodimeric domain of signal transducing histidine kinase"/>
    <property type="match status" value="1"/>
</dbReference>
<dbReference type="EMBL" id="JACRTE010000001">
    <property type="protein sequence ID" value="MBC8595257.1"/>
    <property type="molecule type" value="Genomic_DNA"/>
</dbReference>
<feature type="transmembrane region" description="Helical" evidence="10">
    <location>
        <begin position="280"/>
        <end position="305"/>
    </location>
</feature>
<dbReference type="InterPro" id="IPR005467">
    <property type="entry name" value="His_kinase_dom"/>
</dbReference>
<dbReference type="SMART" id="SM00387">
    <property type="entry name" value="HATPase_c"/>
    <property type="match status" value="1"/>
</dbReference>
<dbReference type="CDD" id="cd00082">
    <property type="entry name" value="HisKA"/>
    <property type="match status" value="1"/>
</dbReference>
<evidence type="ECO:0000256" key="5">
    <source>
        <dbReference type="ARBA" id="ARBA00022679"/>
    </source>
</evidence>
<dbReference type="InterPro" id="IPR036890">
    <property type="entry name" value="HATPase_C_sf"/>
</dbReference>
<dbReference type="SMART" id="SM00448">
    <property type="entry name" value="REC"/>
    <property type="match status" value="1"/>
</dbReference>
<keyword evidence="7" id="KW-0902">Two-component regulatory system</keyword>
<keyword evidence="14" id="KW-1185">Reference proteome</keyword>
<reference evidence="13" key="1">
    <citation type="submission" date="2020-08" db="EMBL/GenBank/DDBJ databases">
        <title>Genome public.</title>
        <authorList>
            <person name="Liu C."/>
            <person name="Sun Q."/>
        </authorList>
    </citation>
    <scope>NUCLEOTIDE SEQUENCE</scope>
    <source>
        <strain evidence="13">NSJ-50</strain>
    </source>
</reference>
<dbReference type="SUPFAM" id="SSF55874">
    <property type="entry name" value="ATPase domain of HSP90 chaperone/DNA topoisomerase II/histidine kinase"/>
    <property type="match status" value="1"/>
</dbReference>
<evidence type="ECO:0000313" key="14">
    <source>
        <dbReference type="Proteomes" id="UP000647416"/>
    </source>
</evidence>
<dbReference type="GO" id="GO:0005886">
    <property type="term" value="C:plasma membrane"/>
    <property type="evidence" value="ECO:0007669"/>
    <property type="project" value="TreeGrafter"/>
</dbReference>
<keyword evidence="10" id="KW-0812">Transmembrane</keyword>
<dbReference type="InterPro" id="IPR004358">
    <property type="entry name" value="Sig_transdc_His_kin-like_C"/>
</dbReference>
<dbReference type="EC" id="2.7.13.3" evidence="2"/>
<gene>
    <name evidence="13" type="ORF">H8706_00010</name>
</gene>
<organism evidence="13 14">
    <name type="scientific">Qingrenia yutianensis</name>
    <dbReference type="NCBI Taxonomy" id="2763676"/>
    <lineage>
        <taxon>Bacteria</taxon>
        <taxon>Bacillati</taxon>
        <taxon>Bacillota</taxon>
        <taxon>Clostridia</taxon>
        <taxon>Eubacteriales</taxon>
        <taxon>Oscillospiraceae</taxon>
        <taxon>Qingrenia</taxon>
    </lineage>
</organism>
<evidence type="ECO:0000256" key="7">
    <source>
        <dbReference type="ARBA" id="ARBA00023012"/>
    </source>
</evidence>
<protein>
    <recommendedName>
        <fullName evidence="3">Stage 0 sporulation protein A homolog</fullName>
        <ecNumber evidence="2">2.7.13.3</ecNumber>
    </recommendedName>
</protein>
<dbReference type="GO" id="GO:0009927">
    <property type="term" value="F:histidine phosphotransfer kinase activity"/>
    <property type="evidence" value="ECO:0007669"/>
    <property type="project" value="TreeGrafter"/>
</dbReference>
<dbReference type="Pfam" id="PF00512">
    <property type="entry name" value="HisKA"/>
    <property type="match status" value="1"/>
</dbReference>
<comment type="function">
    <text evidence="8">May play the central regulatory role in sporulation. It may be an element of the effector pathway responsible for the activation of sporulation genes in response to nutritional stress. Spo0A may act in concert with spo0H (a sigma factor) to control the expression of some genes that are critical to the sporulation process.</text>
</comment>
<dbReference type="Gene3D" id="3.40.50.2300">
    <property type="match status" value="1"/>
</dbReference>
<sequence>MKNNPFIFVKQNYFLVTFLILIGIVLLTGALCFSIPYSLNEAHDTMERNISDLKKQCSDYSDFLATDETKSLVRLTEQAEGIGADLPLLAENIRNDFLKQYCNSQRLDCVLLLDGNLKPDLVYSPITMSYDDWKDEIELSAVSAILDFPKKIYAARIKQDGVTYDIAAAARHDEKGLVFCVIRQNDELLGFHRSSVSNLLAANETNLRGSLFITEGDAIIASNTKDSGLEKSDVAELSCIDTAQKGTNFIRFRSDGKLYYGGSARYRNYDIYAFYPAETIFIPCGVTILVVICIYFLFAFLIIILHIRMENNHNREAAKQYEIIQAISHVYIMTVLVDLKNEKYVLLKRPDNCDNVPDTGSINDDTRDNFFRHIDKKYRDGFLHFYEISTLNARLNTAEYIEYDYRDVTGEWLNDKIIPHKFDENGSIVTFILARKSINAQKKSELEYQQRLEKAIRNEQAANQSKTEFLRRISHDIRTPINVILGMLEIADRNKSDIKVLAECRGKSRMAAEYLLDLVNDILTLNKIDSDNATETDIKSVFSLDEEVRNMTLLTDERAKARGIKLELLHLDTGDKMLVGNSLYLRQIMMNIITNAIKYNKENGTVKISVSETPSKSNAGFADVRFVCEDNGIGMSKEFQKKMFEPFAQENDFVISSSGGVGLGLPIVQKLVKKLGGEISVESEKGKGTKFEIKIPYKYAEAHVEKSSMQGSSASIEGLTVLLAEDNELNMEIAEYILTDAGANVIRAYNGKEAFEIFKNSEPDTINVVLTDVSMPFMDGLEETRKIRSLDRADAKTVPIIAMTANLFDTDKKACADAGMTGFVPKPLNISELLCTISKQASNQE</sequence>
<dbReference type="InterPro" id="IPR036097">
    <property type="entry name" value="HisK_dim/P_sf"/>
</dbReference>
<dbReference type="SUPFAM" id="SSF52172">
    <property type="entry name" value="CheY-like"/>
    <property type="match status" value="1"/>
</dbReference>
<keyword evidence="4 9" id="KW-0597">Phosphoprotein</keyword>
<feature type="domain" description="Response regulatory" evidence="12">
    <location>
        <begin position="720"/>
        <end position="841"/>
    </location>
</feature>
<evidence type="ECO:0000256" key="10">
    <source>
        <dbReference type="SAM" id="Phobius"/>
    </source>
</evidence>
<dbReference type="InterPro" id="IPR003594">
    <property type="entry name" value="HATPase_dom"/>
</dbReference>
<feature type="modified residue" description="4-aspartylphosphate" evidence="9">
    <location>
        <position position="772"/>
    </location>
</feature>
<evidence type="ECO:0000256" key="2">
    <source>
        <dbReference type="ARBA" id="ARBA00012438"/>
    </source>
</evidence>
<dbReference type="GO" id="GO:0000155">
    <property type="term" value="F:phosphorelay sensor kinase activity"/>
    <property type="evidence" value="ECO:0007669"/>
    <property type="project" value="InterPro"/>
</dbReference>
<dbReference type="PROSITE" id="PS50109">
    <property type="entry name" value="HIS_KIN"/>
    <property type="match status" value="1"/>
</dbReference>
<feature type="transmembrane region" description="Helical" evidence="10">
    <location>
        <begin position="12"/>
        <end position="39"/>
    </location>
</feature>
<keyword evidence="5" id="KW-0808">Transferase</keyword>
<evidence type="ECO:0000313" key="13">
    <source>
        <dbReference type="EMBL" id="MBC8595257.1"/>
    </source>
</evidence>
<keyword evidence="10" id="KW-1133">Transmembrane helix</keyword>
<dbReference type="Gene3D" id="3.30.565.10">
    <property type="entry name" value="Histidine kinase-like ATPase, C-terminal domain"/>
    <property type="match status" value="1"/>
</dbReference>
<dbReference type="InterPro" id="IPR003661">
    <property type="entry name" value="HisK_dim/P_dom"/>
</dbReference>
<evidence type="ECO:0000256" key="6">
    <source>
        <dbReference type="ARBA" id="ARBA00022777"/>
    </source>
</evidence>
<dbReference type="PROSITE" id="PS50110">
    <property type="entry name" value="RESPONSE_REGULATORY"/>
    <property type="match status" value="1"/>
</dbReference>
<dbReference type="CDD" id="cd17546">
    <property type="entry name" value="REC_hyHK_CKI1_RcsC-like"/>
    <property type="match status" value="1"/>
</dbReference>
<dbReference type="PANTHER" id="PTHR43047">
    <property type="entry name" value="TWO-COMPONENT HISTIDINE PROTEIN KINASE"/>
    <property type="match status" value="1"/>
</dbReference>
<evidence type="ECO:0000256" key="9">
    <source>
        <dbReference type="PROSITE-ProRule" id="PRU00169"/>
    </source>
</evidence>
<dbReference type="SMART" id="SM00388">
    <property type="entry name" value="HisKA"/>
    <property type="match status" value="1"/>
</dbReference>
<dbReference type="PANTHER" id="PTHR43047:SF72">
    <property type="entry name" value="OSMOSENSING HISTIDINE PROTEIN KINASE SLN1"/>
    <property type="match status" value="1"/>
</dbReference>
<dbReference type="InterPro" id="IPR001789">
    <property type="entry name" value="Sig_transdc_resp-reg_receiver"/>
</dbReference>
<dbReference type="InterPro" id="IPR011006">
    <property type="entry name" value="CheY-like_superfamily"/>
</dbReference>
<evidence type="ECO:0000256" key="1">
    <source>
        <dbReference type="ARBA" id="ARBA00000085"/>
    </source>
</evidence>
<dbReference type="RefSeq" id="WP_262430998.1">
    <property type="nucleotide sequence ID" value="NZ_JACRTE010000001.1"/>
</dbReference>
<evidence type="ECO:0000259" key="11">
    <source>
        <dbReference type="PROSITE" id="PS50109"/>
    </source>
</evidence>
<name>A0A926ILR0_9FIRM</name>